<evidence type="ECO:0000256" key="5">
    <source>
        <dbReference type="ARBA" id="ARBA00022989"/>
    </source>
</evidence>
<keyword evidence="3 7" id="KW-1003">Cell membrane</keyword>
<feature type="transmembrane region" description="Helical" evidence="7">
    <location>
        <begin position="88"/>
        <end position="108"/>
    </location>
</feature>
<feature type="transmembrane region" description="Helical" evidence="7">
    <location>
        <begin position="248"/>
        <end position="270"/>
    </location>
</feature>
<evidence type="ECO:0000256" key="7">
    <source>
        <dbReference type="RuleBase" id="RU363041"/>
    </source>
</evidence>
<feature type="transmembrane region" description="Helical" evidence="7">
    <location>
        <begin position="21"/>
        <end position="41"/>
    </location>
</feature>
<evidence type="ECO:0000256" key="1">
    <source>
        <dbReference type="ARBA" id="ARBA00004651"/>
    </source>
</evidence>
<dbReference type="EMBL" id="JBHSDJ010000029">
    <property type="protein sequence ID" value="MFC4247219.1"/>
    <property type="molecule type" value="Genomic_DNA"/>
</dbReference>
<gene>
    <name evidence="8" type="ORF">ACFOZ7_09450</name>
</gene>
<feature type="transmembrane region" description="Helical" evidence="7">
    <location>
        <begin position="220"/>
        <end position="242"/>
    </location>
</feature>
<name>A0ABD5NYQ0_9EURY</name>
<evidence type="ECO:0000256" key="4">
    <source>
        <dbReference type="ARBA" id="ARBA00022692"/>
    </source>
</evidence>
<accession>A0ABD5NYQ0</accession>
<dbReference type="GeneID" id="71853864"/>
<sequence length="305" mass="33332">MSSEAKVNPRQFVQNLLQFQYREVMMAFATGAVLIGAIALYPGAGNVGSEIQADVGTSTLILFFVVAVVAAVVKGTIGFGYALITTPVFATVIDPTMAVVVLTIPPWMINVFQVGETNTGLAYVRREWLLISLALAGSLVGVFFLSEYSTGPVIPFLIGLLLLAYVLFEITKDFIVIEEAHNPLALGSVGFGGGFLLGAANLGPLLPAYLHTFERNTERYVGGLSMIFLFVFTERIVLMWFNGLLTPYQLWLGCAIALVTLVGLLIGTYLRRLEINEQRFNYVVIAILFIIAVNIFRQTVPALFF</sequence>
<comment type="similarity">
    <text evidence="7">Belongs to the 4-toluene sulfonate uptake permease (TSUP) (TC 2.A.102) family.</text>
</comment>
<dbReference type="RefSeq" id="WP_246974666.1">
    <property type="nucleotide sequence ID" value="NZ_CP095397.1"/>
</dbReference>
<comment type="caution">
    <text evidence="8">The sequence shown here is derived from an EMBL/GenBank/DDBJ whole genome shotgun (WGS) entry which is preliminary data.</text>
</comment>
<dbReference type="PANTHER" id="PTHR30269:SF37">
    <property type="entry name" value="MEMBRANE TRANSPORTER PROTEIN"/>
    <property type="match status" value="1"/>
</dbReference>
<dbReference type="AlphaFoldDB" id="A0ABD5NYQ0"/>
<dbReference type="InterPro" id="IPR002781">
    <property type="entry name" value="TM_pro_TauE-like"/>
</dbReference>
<evidence type="ECO:0000256" key="6">
    <source>
        <dbReference type="ARBA" id="ARBA00023136"/>
    </source>
</evidence>
<evidence type="ECO:0000313" key="8">
    <source>
        <dbReference type="EMBL" id="MFC4247219.1"/>
    </source>
</evidence>
<feature type="transmembrane region" description="Helical" evidence="7">
    <location>
        <begin position="282"/>
        <end position="300"/>
    </location>
</feature>
<keyword evidence="5 7" id="KW-1133">Transmembrane helix</keyword>
<comment type="subcellular location">
    <subcellularLocation>
        <location evidence="1 7">Cell membrane</location>
        <topology evidence="1 7">Multi-pass membrane protein</topology>
    </subcellularLocation>
</comment>
<keyword evidence="2" id="KW-0813">Transport</keyword>
<proteinExistence type="inferred from homology"/>
<evidence type="ECO:0000256" key="2">
    <source>
        <dbReference type="ARBA" id="ARBA00022448"/>
    </source>
</evidence>
<evidence type="ECO:0000313" key="9">
    <source>
        <dbReference type="Proteomes" id="UP001595821"/>
    </source>
</evidence>
<feature type="transmembrane region" description="Helical" evidence="7">
    <location>
        <begin position="61"/>
        <end position="81"/>
    </location>
</feature>
<dbReference type="PANTHER" id="PTHR30269">
    <property type="entry name" value="TRANSMEMBRANE PROTEIN YFCA"/>
    <property type="match status" value="1"/>
</dbReference>
<keyword evidence="6 7" id="KW-0472">Membrane</keyword>
<protein>
    <recommendedName>
        <fullName evidence="7">Probable membrane transporter protein</fullName>
    </recommendedName>
</protein>
<organism evidence="8 9">
    <name type="scientific">Natribaculum luteum</name>
    <dbReference type="NCBI Taxonomy" id="1586232"/>
    <lineage>
        <taxon>Archaea</taxon>
        <taxon>Methanobacteriati</taxon>
        <taxon>Methanobacteriota</taxon>
        <taxon>Stenosarchaea group</taxon>
        <taxon>Halobacteria</taxon>
        <taxon>Halobacteriales</taxon>
        <taxon>Natrialbaceae</taxon>
        <taxon>Natribaculum</taxon>
    </lineage>
</organism>
<feature type="transmembrane region" description="Helical" evidence="7">
    <location>
        <begin position="128"/>
        <end position="146"/>
    </location>
</feature>
<dbReference type="Proteomes" id="UP001595821">
    <property type="component" value="Unassembled WGS sequence"/>
</dbReference>
<feature type="transmembrane region" description="Helical" evidence="7">
    <location>
        <begin position="183"/>
        <end position="208"/>
    </location>
</feature>
<reference evidence="8 9" key="1">
    <citation type="journal article" date="2014" name="Int. J. Syst. Evol. Microbiol.">
        <title>Complete genome sequence of Corynebacterium casei LMG S-19264T (=DSM 44701T), isolated from a smear-ripened cheese.</title>
        <authorList>
            <consortium name="US DOE Joint Genome Institute (JGI-PGF)"/>
            <person name="Walter F."/>
            <person name="Albersmeier A."/>
            <person name="Kalinowski J."/>
            <person name="Ruckert C."/>
        </authorList>
    </citation>
    <scope>NUCLEOTIDE SEQUENCE [LARGE SCALE GENOMIC DNA]</scope>
    <source>
        <strain evidence="8 9">IBRC-M 10912</strain>
    </source>
</reference>
<dbReference type="GO" id="GO:0005886">
    <property type="term" value="C:plasma membrane"/>
    <property type="evidence" value="ECO:0007669"/>
    <property type="project" value="UniProtKB-SubCell"/>
</dbReference>
<evidence type="ECO:0000256" key="3">
    <source>
        <dbReference type="ARBA" id="ARBA00022475"/>
    </source>
</evidence>
<keyword evidence="4 7" id="KW-0812">Transmembrane</keyword>
<dbReference type="InterPro" id="IPR052017">
    <property type="entry name" value="TSUP"/>
</dbReference>
<feature type="transmembrane region" description="Helical" evidence="7">
    <location>
        <begin position="153"/>
        <end position="171"/>
    </location>
</feature>
<dbReference type="Pfam" id="PF01925">
    <property type="entry name" value="TauE"/>
    <property type="match status" value="1"/>
</dbReference>